<dbReference type="InterPro" id="IPR051309">
    <property type="entry name" value="ABCF_ATPase"/>
</dbReference>
<feature type="domain" description="ABC transporter" evidence="3">
    <location>
        <begin position="3"/>
        <end position="212"/>
    </location>
</feature>
<name>A0A7G9RX50_9FIRM</name>
<keyword evidence="2" id="KW-0067">ATP-binding</keyword>
<dbReference type="InterPro" id="IPR027417">
    <property type="entry name" value="P-loop_NTPase"/>
</dbReference>
<dbReference type="NCBIfam" id="NF000355">
    <property type="entry name" value="ribo_prot_ABC_F"/>
    <property type="match status" value="1"/>
</dbReference>
<dbReference type="InterPro" id="IPR003593">
    <property type="entry name" value="AAA+_ATPase"/>
</dbReference>
<dbReference type="Pfam" id="PF00005">
    <property type="entry name" value="ABC_tran"/>
    <property type="match status" value="2"/>
</dbReference>
<dbReference type="SUPFAM" id="SSF52540">
    <property type="entry name" value="P-loop containing nucleoside triphosphate hydrolases"/>
    <property type="match status" value="2"/>
</dbReference>
<evidence type="ECO:0000256" key="2">
    <source>
        <dbReference type="ARBA" id="ARBA00022840"/>
    </source>
</evidence>
<keyword evidence="5" id="KW-1185">Reference proteome</keyword>
<reference evidence="4 5" key="1">
    <citation type="submission" date="2020-08" db="EMBL/GenBank/DDBJ databases">
        <title>Genome sequence of Erysipelothrix inopinata DSM 15511T.</title>
        <authorList>
            <person name="Hyun D.-W."/>
            <person name="Bae J.-W."/>
        </authorList>
    </citation>
    <scope>NUCLEOTIDE SEQUENCE [LARGE SCALE GENOMIC DNA]</scope>
    <source>
        <strain evidence="4 5">DSM 15511</strain>
    </source>
</reference>
<protein>
    <submittedName>
        <fullName evidence="4">ABC-F type ribosomal protection protein</fullName>
    </submittedName>
</protein>
<evidence type="ECO:0000313" key="4">
    <source>
        <dbReference type="EMBL" id="QNN60175.1"/>
    </source>
</evidence>
<feature type="domain" description="ABC transporter" evidence="3">
    <location>
        <begin position="309"/>
        <end position="490"/>
    </location>
</feature>
<evidence type="ECO:0000313" key="5">
    <source>
        <dbReference type="Proteomes" id="UP000515928"/>
    </source>
</evidence>
<dbReference type="PANTHER" id="PTHR42855">
    <property type="entry name" value="ABC TRANSPORTER ATP-BINDING SUBUNIT"/>
    <property type="match status" value="1"/>
</dbReference>
<dbReference type="GO" id="GO:0016887">
    <property type="term" value="F:ATP hydrolysis activity"/>
    <property type="evidence" value="ECO:0007669"/>
    <property type="project" value="InterPro"/>
</dbReference>
<sequence length="490" mass="56568">MSIIIKNLSFAYDNSDRLIFDNVNLEINPQWKLGLTGKNGQGKTTLLNILQGKLEYTGTVFHQEDLAYFPYPVTNPDDYAIDVIREIAKDCEDWQIYKEMDAIDLKDDVLYRPYSTLSEGEKTKTQLLGLFLKEHQFLLIDEPTNHLDLDSRHKLADYLNKKSGFILISHDRQFLDRCVDHILSINNTTIDIIQGNFSTWWENKQRQDQFELTQNEKLKKDIKRVQEASKRTASWSDKVEASKNGVKNSGSKVDKGFVGHKSAKMMQRSKNLQRRQQDMIQEKSELLKNIDEIETLKLSPLVIPNHKNMMLKDVRIKYDDRWVTPPISFTFTQGERIALKGPNGSGKSSIIKLIMGDDISYDGEVEMSKLSISYVSQDVAEVSGTMDDYIHNYDIDKTQFFTLLRKLGFSRSDLAAELNQLSMGQKKKIMIARSLCESCQLYIWDEPLNYIDVLTRMQIETLILSSKPNLIFVEHDDEFVKKIATQIVSF</sequence>
<dbReference type="AlphaFoldDB" id="A0A7G9RX50"/>
<dbReference type="Gene3D" id="3.40.50.300">
    <property type="entry name" value="P-loop containing nucleotide triphosphate hydrolases"/>
    <property type="match status" value="2"/>
</dbReference>
<dbReference type="SMART" id="SM00382">
    <property type="entry name" value="AAA"/>
    <property type="match status" value="2"/>
</dbReference>
<dbReference type="RefSeq" id="WP_187533307.1">
    <property type="nucleotide sequence ID" value="NZ_CBCSHU010000011.1"/>
</dbReference>
<dbReference type="EMBL" id="CP060715">
    <property type="protein sequence ID" value="QNN60175.1"/>
    <property type="molecule type" value="Genomic_DNA"/>
</dbReference>
<keyword evidence="1" id="KW-0547">Nucleotide-binding</keyword>
<proteinExistence type="predicted"/>
<dbReference type="Proteomes" id="UP000515928">
    <property type="component" value="Chromosome"/>
</dbReference>
<dbReference type="PROSITE" id="PS50893">
    <property type="entry name" value="ABC_TRANSPORTER_2"/>
    <property type="match status" value="2"/>
</dbReference>
<organism evidence="4 5">
    <name type="scientific">Erysipelothrix inopinata</name>
    <dbReference type="NCBI Taxonomy" id="225084"/>
    <lineage>
        <taxon>Bacteria</taxon>
        <taxon>Bacillati</taxon>
        <taxon>Bacillota</taxon>
        <taxon>Erysipelotrichia</taxon>
        <taxon>Erysipelotrichales</taxon>
        <taxon>Erysipelotrichaceae</taxon>
        <taxon>Erysipelothrix</taxon>
    </lineage>
</organism>
<dbReference type="PANTHER" id="PTHR42855:SF2">
    <property type="entry name" value="DRUG RESISTANCE ABC TRANSPORTER,ATP-BINDING PROTEIN"/>
    <property type="match status" value="1"/>
</dbReference>
<evidence type="ECO:0000256" key="1">
    <source>
        <dbReference type="ARBA" id="ARBA00022741"/>
    </source>
</evidence>
<evidence type="ECO:0000259" key="3">
    <source>
        <dbReference type="PROSITE" id="PS50893"/>
    </source>
</evidence>
<dbReference type="GO" id="GO:0005524">
    <property type="term" value="F:ATP binding"/>
    <property type="evidence" value="ECO:0007669"/>
    <property type="project" value="UniProtKB-KW"/>
</dbReference>
<dbReference type="KEGG" id="eio:H9L01_07315"/>
<gene>
    <name evidence="4" type="primary">abc-f</name>
    <name evidence="4" type="ORF">H9L01_07315</name>
</gene>
<dbReference type="InterPro" id="IPR003439">
    <property type="entry name" value="ABC_transporter-like_ATP-bd"/>
</dbReference>
<accession>A0A7G9RX50</accession>
<dbReference type="CDD" id="cd03221">
    <property type="entry name" value="ABCF_EF-3"/>
    <property type="match status" value="2"/>
</dbReference>